<evidence type="ECO:0000256" key="1">
    <source>
        <dbReference type="SAM" id="Coils"/>
    </source>
</evidence>
<organism evidence="2 3">
    <name type="scientific">Arachis hypogaea</name>
    <name type="common">Peanut</name>
    <dbReference type="NCBI Taxonomy" id="3818"/>
    <lineage>
        <taxon>Eukaryota</taxon>
        <taxon>Viridiplantae</taxon>
        <taxon>Streptophyta</taxon>
        <taxon>Embryophyta</taxon>
        <taxon>Tracheophyta</taxon>
        <taxon>Spermatophyta</taxon>
        <taxon>Magnoliopsida</taxon>
        <taxon>eudicotyledons</taxon>
        <taxon>Gunneridae</taxon>
        <taxon>Pentapetalae</taxon>
        <taxon>rosids</taxon>
        <taxon>fabids</taxon>
        <taxon>Fabales</taxon>
        <taxon>Fabaceae</taxon>
        <taxon>Papilionoideae</taxon>
        <taxon>50 kb inversion clade</taxon>
        <taxon>dalbergioids sensu lato</taxon>
        <taxon>Dalbergieae</taxon>
        <taxon>Pterocarpus clade</taxon>
        <taxon>Arachis</taxon>
    </lineage>
</organism>
<protein>
    <submittedName>
        <fullName evidence="2">Uncharacterized protein</fullName>
    </submittedName>
</protein>
<keyword evidence="3" id="KW-1185">Reference proteome</keyword>
<feature type="coiled-coil region" evidence="1">
    <location>
        <begin position="267"/>
        <end position="294"/>
    </location>
</feature>
<dbReference type="AlphaFoldDB" id="A0A445BY13"/>
<dbReference type="Proteomes" id="UP000289738">
    <property type="component" value="Chromosome A08"/>
</dbReference>
<gene>
    <name evidence="2" type="ORF">Ahy_A08g040026</name>
</gene>
<evidence type="ECO:0000313" key="2">
    <source>
        <dbReference type="EMBL" id="RYR43607.1"/>
    </source>
</evidence>
<dbReference type="PANTHER" id="PTHR33144">
    <property type="entry name" value="OS10G0409366 PROTEIN-RELATED"/>
    <property type="match status" value="1"/>
</dbReference>
<reference evidence="2 3" key="1">
    <citation type="submission" date="2019-01" db="EMBL/GenBank/DDBJ databases">
        <title>Sequencing of cultivated peanut Arachis hypogaea provides insights into genome evolution and oil improvement.</title>
        <authorList>
            <person name="Chen X."/>
        </authorList>
    </citation>
    <scope>NUCLEOTIDE SEQUENCE [LARGE SCALE GENOMIC DNA]</scope>
    <source>
        <strain evidence="3">cv. Fuhuasheng</strain>
        <tissue evidence="2">Leaves</tissue>
    </source>
</reference>
<accession>A0A445BY13</accession>
<dbReference type="PANTHER" id="PTHR33144:SF45">
    <property type="entry name" value="TRANSPOSASE TNP1_EN_SPM-LIKE DOMAIN-CONTAINING PROTEIN"/>
    <property type="match status" value="1"/>
</dbReference>
<proteinExistence type="predicted"/>
<dbReference type="EMBL" id="SDMP01000008">
    <property type="protein sequence ID" value="RYR43607.1"/>
    <property type="molecule type" value="Genomic_DNA"/>
</dbReference>
<name>A0A445BY13_ARAHY</name>
<evidence type="ECO:0000313" key="3">
    <source>
        <dbReference type="Proteomes" id="UP000289738"/>
    </source>
</evidence>
<keyword evidence="1" id="KW-0175">Coiled coil</keyword>
<comment type="caution">
    <text evidence="2">The sequence shown here is derived from an EMBL/GenBank/DDBJ whole genome shotgun (WGS) entry which is preliminary data.</text>
</comment>
<dbReference type="InterPro" id="IPR004252">
    <property type="entry name" value="Probable_transposase_24"/>
</dbReference>
<dbReference type="Pfam" id="PF03004">
    <property type="entry name" value="Transposase_24"/>
    <property type="match status" value="1"/>
</dbReference>
<sequence length="334" mass="38239">MDLTVKEALALPPRRKIVLQHNKELQQVGQAAGLLSMFLGSLEADFQQLPICEDSWKTMKKAIKEHDDEGGRIKRRIIQRIGRNWKNTRNNLFHKFYSSRRTFEQNANHKPSGINANHWKWFLEYRLKDSTKEKCRKNAINCSKQRYTHTGGSKTLARKRHEEVINLNSVSEFCLVFCNIDSNDREDLLVEEKYEPGLIKKDDTYINEDARVVGEAIEHIEGQDASSKELSQNDSLAQVLGKEHLGRVRGLGSRPCPTQCFHFGVQIEEYQKEIAELKTEAAGLKAKAAEEKAKRQTMANLLRYLIQQQGYNLPPDAALDLDFFGSAPTLSRAR</sequence>